<dbReference type="InterPro" id="IPR002192">
    <property type="entry name" value="PPDK_AMP/ATP-bd"/>
</dbReference>
<reference evidence="10" key="1">
    <citation type="journal article" date="2014" name="Front. Microbiol.">
        <title>High frequency of phylogenetically diverse reductive dehalogenase-homologous genes in deep subseafloor sedimentary metagenomes.</title>
        <authorList>
            <person name="Kawai M."/>
            <person name="Futagami T."/>
            <person name="Toyoda A."/>
            <person name="Takaki Y."/>
            <person name="Nishi S."/>
            <person name="Hori S."/>
            <person name="Arai W."/>
            <person name="Tsubouchi T."/>
            <person name="Morono Y."/>
            <person name="Uchiyama I."/>
            <person name="Ito T."/>
            <person name="Fujiyama A."/>
            <person name="Inagaki F."/>
            <person name="Takami H."/>
        </authorList>
    </citation>
    <scope>NUCLEOTIDE SEQUENCE</scope>
    <source>
        <strain evidence="10">Expedition CK06-06</strain>
    </source>
</reference>
<feature type="domain" description="Pyruvate phosphate dikinase AMP/ATP-binding" evidence="9">
    <location>
        <begin position="2"/>
        <end position="55"/>
    </location>
</feature>
<gene>
    <name evidence="10" type="ORF">S01H4_64865</name>
</gene>
<evidence type="ECO:0000259" key="9">
    <source>
        <dbReference type="Pfam" id="PF01326"/>
    </source>
</evidence>
<keyword evidence="8" id="KW-0460">Magnesium</keyword>
<dbReference type="SUPFAM" id="SSF56059">
    <property type="entry name" value="Glutathione synthetase ATP-binding domain-like"/>
    <property type="match status" value="1"/>
</dbReference>
<keyword evidence="5" id="KW-0547">Nucleotide-binding</keyword>
<keyword evidence="7" id="KW-0067">ATP-binding</keyword>
<keyword evidence="4" id="KW-0479">Metal-binding</keyword>
<evidence type="ECO:0000256" key="7">
    <source>
        <dbReference type="ARBA" id="ARBA00022840"/>
    </source>
</evidence>
<evidence type="ECO:0000256" key="2">
    <source>
        <dbReference type="ARBA" id="ARBA00007837"/>
    </source>
</evidence>
<accession>X1E1Q2</accession>
<dbReference type="Gene3D" id="3.30.470.20">
    <property type="entry name" value="ATP-grasp fold, B domain"/>
    <property type="match status" value="1"/>
</dbReference>
<dbReference type="PANTHER" id="PTHR43030">
    <property type="entry name" value="PHOSPHOENOLPYRUVATE SYNTHASE"/>
    <property type="match status" value="1"/>
</dbReference>
<protein>
    <recommendedName>
        <fullName evidence="9">Pyruvate phosphate dikinase AMP/ATP-binding domain-containing protein</fullName>
    </recommendedName>
</protein>
<keyword evidence="3" id="KW-0808">Transferase</keyword>
<evidence type="ECO:0000256" key="6">
    <source>
        <dbReference type="ARBA" id="ARBA00022777"/>
    </source>
</evidence>
<dbReference type="GO" id="GO:0005524">
    <property type="term" value="F:ATP binding"/>
    <property type="evidence" value="ECO:0007669"/>
    <property type="project" value="UniProtKB-KW"/>
</dbReference>
<name>X1E1Q2_9ZZZZ</name>
<sequence>DKDTIAIEAAYGLGEVVVSGSLNPDRYLVSKKKGKIIKKDIARQTWTVRKVNSKDHSSHFWLDHLLDRYGNADFEVVKTLGLAVVDAPRLKERSPAFFNCPD</sequence>
<dbReference type="GO" id="GO:0046872">
    <property type="term" value="F:metal ion binding"/>
    <property type="evidence" value="ECO:0007669"/>
    <property type="project" value="UniProtKB-KW"/>
</dbReference>
<dbReference type="InterPro" id="IPR006319">
    <property type="entry name" value="PEP_synth"/>
</dbReference>
<evidence type="ECO:0000256" key="4">
    <source>
        <dbReference type="ARBA" id="ARBA00022723"/>
    </source>
</evidence>
<proteinExistence type="inferred from homology"/>
<comment type="cofactor">
    <cofactor evidence="1">
        <name>Mg(2+)</name>
        <dbReference type="ChEBI" id="CHEBI:18420"/>
    </cofactor>
</comment>
<evidence type="ECO:0000256" key="1">
    <source>
        <dbReference type="ARBA" id="ARBA00001946"/>
    </source>
</evidence>
<comment type="similarity">
    <text evidence="2">Belongs to the PEP-utilizing enzyme family.</text>
</comment>
<dbReference type="EMBL" id="BART01039479">
    <property type="protein sequence ID" value="GAH14365.1"/>
    <property type="molecule type" value="Genomic_DNA"/>
</dbReference>
<feature type="non-terminal residue" evidence="10">
    <location>
        <position position="1"/>
    </location>
</feature>
<organism evidence="10">
    <name type="scientific">marine sediment metagenome</name>
    <dbReference type="NCBI Taxonomy" id="412755"/>
    <lineage>
        <taxon>unclassified sequences</taxon>
        <taxon>metagenomes</taxon>
        <taxon>ecological metagenomes</taxon>
    </lineage>
</organism>
<dbReference type="AlphaFoldDB" id="X1E1Q2"/>
<evidence type="ECO:0000256" key="3">
    <source>
        <dbReference type="ARBA" id="ARBA00022679"/>
    </source>
</evidence>
<evidence type="ECO:0000313" key="10">
    <source>
        <dbReference type="EMBL" id="GAH14365.1"/>
    </source>
</evidence>
<keyword evidence="6" id="KW-0418">Kinase</keyword>
<comment type="caution">
    <text evidence="10">The sequence shown here is derived from an EMBL/GenBank/DDBJ whole genome shotgun (WGS) entry which is preliminary data.</text>
</comment>
<dbReference type="PANTHER" id="PTHR43030:SF1">
    <property type="entry name" value="PHOSPHOENOLPYRUVATE SYNTHASE"/>
    <property type="match status" value="1"/>
</dbReference>
<evidence type="ECO:0000256" key="8">
    <source>
        <dbReference type="ARBA" id="ARBA00022842"/>
    </source>
</evidence>
<dbReference type="Pfam" id="PF01326">
    <property type="entry name" value="PPDK_N"/>
    <property type="match status" value="1"/>
</dbReference>
<evidence type="ECO:0000256" key="5">
    <source>
        <dbReference type="ARBA" id="ARBA00022741"/>
    </source>
</evidence>
<dbReference type="GO" id="GO:0008986">
    <property type="term" value="F:pyruvate, water dikinase activity"/>
    <property type="evidence" value="ECO:0007669"/>
    <property type="project" value="InterPro"/>
</dbReference>